<proteinExistence type="predicted"/>
<organism evidence="1">
    <name type="scientific">Puccinia triticina (isolate 1-1 / race 1 (BBBD))</name>
    <name type="common">Brown leaf rust fungus</name>
    <dbReference type="NCBI Taxonomy" id="630390"/>
    <lineage>
        <taxon>Eukaryota</taxon>
        <taxon>Fungi</taxon>
        <taxon>Dikarya</taxon>
        <taxon>Basidiomycota</taxon>
        <taxon>Pucciniomycotina</taxon>
        <taxon>Pucciniomycetes</taxon>
        <taxon>Pucciniales</taxon>
        <taxon>Pucciniaceae</taxon>
        <taxon>Puccinia</taxon>
    </lineage>
</organism>
<evidence type="ECO:0000313" key="2">
    <source>
        <dbReference type="EnsemblFungi" id="PTTG_10472-t43_1-p1"/>
    </source>
</evidence>
<dbReference type="EMBL" id="ADAS02000012">
    <property type="protein sequence ID" value="OAV97536.1"/>
    <property type="molecule type" value="Genomic_DNA"/>
</dbReference>
<dbReference type="OMA" id="NAQWGAP"/>
<reference evidence="2 3" key="3">
    <citation type="journal article" date="2017" name="G3 (Bethesda)">
        <title>Comparative analysis highlights variable genome content of wheat rusts and divergence of the mating loci.</title>
        <authorList>
            <person name="Cuomo C.A."/>
            <person name="Bakkeren G."/>
            <person name="Khalil H.B."/>
            <person name="Panwar V."/>
            <person name="Joly D."/>
            <person name="Linning R."/>
            <person name="Sakthikumar S."/>
            <person name="Song X."/>
            <person name="Adiconis X."/>
            <person name="Fan L."/>
            <person name="Goldberg J.M."/>
            <person name="Levin J.Z."/>
            <person name="Young S."/>
            <person name="Zeng Q."/>
            <person name="Anikster Y."/>
            <person name="Bruce M."/>
            <person name="Wang M."/>
            <person name="Yin C."/>
            <person name="McCallum B."/>
            <person name="Szabo L.J."/>
            <person name="Hulbert S."/>
            <person name="Chen X."/>
            <person name="Fellers J.P."/>
        </authorList>
    </citation>
    <scope>NUCLEOTIDE SEQUENCE</scope>
    <source>
        <strain evidence="2">isolate 1-1 / race 1 (BBBD)</strain>
        <strain evidence="3">Isolate 1-1 / race 1 (BBBD)</strain>
    </source>
</reference>
<gene>
    <name evidence="1" type="ORF">PTTG_10472</name>
</gene>
<protein>
    <submittedName>
        <fullName evidence="1 2">Uncharacterized protein</fullName>
    </submittedName>
</protein>
<sequence length="126" mass="13826">MELMDRLMELRVAGPSTDPSQIPGLFNKIFDIFSDLQKVGASLSPLVESLILQSIVPPPPSMSRSQLFQNISFQLGTKPDVSERDIQAILTSAYGETVCFDSSTLAVPAVFRTWQNQTPNAQWGAP</sequence>
<keyword evidence="3" id="KW-1185">Reference proteome</keyword>
<reference evidence="1" key="2">
    <citation type="submission" date="2016-05" db="EMBL/GenBank/DDBJ databases">
        <title>Comparative analysis highlights variable genome content of wheat rusts and divergence of the mating loci.</title>
        <authorList>
            <person name="Cuomo C.A."/>
            <person name="Bakkeren G."/>
            <person name="Szabo L."/>
            <person name="Khalil H."/>
            <person name="Joly D."/>
            <person name="Goldberg J."/>
            <person name="Young S."/>
            <person name="Zeng Q."/>
            <person name="Fellers J."/>
        </authorList>
    </citation>
    <scope>NUCLEOTIDE SEQUENCE [LARGE SCALE GENOMIC DNA]</scope>
    <source>
        <strain evidence="1">1-1 BBBD Race 1</strain>
    </source>
</reference>
<name>A0A0C4FB78_PUCT1</name>
<dbReference type="EnsemblFungi" id="PTTG_10472-t43_1">
    <property type="protein sequence ID" value="PTTG_10472-t43_1-p1"/>
    <property type="gene ID" value="PTTG_10472"/>
</dbReference>
<reference evidence="1" key="1">
    <citation type="submission" date="2009-11" db="EMBL/GenBank/DDBJ databases">
        <authorList>
            <consortium name="The Broad Institute Genome Sequencing Platform"/>
            <person name="Ward D."/>
            <person name="Feldgarden M."/>
            <person name="Earl A."/>
            <person name="Young S.K."/>
            <person name="Zeng Q."/>
            <person name="Koehrsen M."/>
            <person name="Alvarado L."/>
            <person name="Berlin A."/>
            <person name="Bochicchio J."/>
            <person name="Borenstein D."/>
            <person name="Chapman S.B."/>
            <person name="Chen Z."/>
            <person name="Engels R."/>
            <person name="Freedman E."/>
            <person name="Gellesch M."/>
            <person name="Goldberg J."/>
            <person name="Griggs A."/>
            <person name="Gujja S."/>
            <person name="Heilman E."/>
            <person name="Heiman D."/>
            <person name="Hepburn T."/>
            <person name="Howarth C."/>
            <person name="Jen D."/>
            <person name="Larson L."/>
            <person name="Lewis B."/>
            <person name="Mehta T."/>
            <person name="Park D."/>
            <person name="Pearson M."/>
            <person name="Roberts A."/>
            <person name="Saif S."/>
            <person name="Shea T."/>
            <person name="Shenoy N."/>
            <person name="Sisk P."/>
            <person name="Stolte C."/>
            <person name="Sykes S."/>
            <person name="Thomson T."/>
            <person name="Walk T."/>
            <person name="White J."/>
            <person name="Yandava C."/>
            <person name="Izard J."/>
            <person name="Baranova O.V."/>
            <person name="Blanton J.M."/>
            <person name="Tanner A.C."/>
            <person name="Dewhirst F.E."/>
            <person name="Haas B."/>
            <person name="Nusbaum C."/>
            <person name="Birren B."/>
        </authorList>
    </citation>
    <scope>NUCLEOTIDE SEQUENCE [LARGE SCALE GENOMIC DNA]</scope>
    <source>
        <strain evidence="1">1-1 BBBD Race 1</strain>
    </source>
</reference>
<dbReference type="AlphaFoldDB" id="A0A0C4FB78"/>
<accession>A0A0C4FB78</accession>
<dbReference type="Proteomes" id="UP000005240">
    <property type="component" value="Unassembled WGS sequence"/>
</dbReference>
<evidence type="ECO:0000313" key="1">
    <source>
        <dbReference type="EMBL" id="OAV97536.1"/>
    </source>
</evidence>
<reference evidence="2" key="4">
    <citation type="submission" date="2025-05" db="UniProtKB">
        <authorList>
            <consortium name="EnsemblFungi"/>
        </authorList>
    </citation>
    <scope>IDENTIFICATION</scope>
    <source>
        <strain evidence="2">isolate 1-1 / race 1 (BBBD)</strain>
    </source>
</reference>
<dbReference type="STRING" id="630390.A0A0C4FB78"/>
<dbReference type="VEuPathDB" id="FungiDB:PTTG_10472"/>
<evidence type="ECO:0000313" key="3">
    <source>
        <dbReference type="Proteomes" id="UP000005240"/>
    </source>
</evidence>
<dbReference type="OrthoDB" id="2506004at2759"/>